<dbReference type="Gene3D" id="3.40.50.150">
    <property type="entry name" value="Vaccinia Virus protein VP39"/>
    <property type="match status" value="1"/>
</dbReference>
<sequence>MNNNKQIPRILSAGLSAIPDASVDCCLVRLPASSAHVRQVRALAGELDRLLKPEGSAWLTVDDSRTSGGLGGLPWRVAFVLQNDGWLLRNAVVVSIEDGKCETVLFCVKQARYYFDLSAARSALGPSRGDVLLAGRAAFADRVVLAACPEGGVVLDLTDGPEARAAADRWRRRLVRVPQARAAA</sequence>
<dbReference type="SUPFAM" id="SSF53335">
    <property type="entry name" value="S-adenosyl-L-methionine-dependent methyltransferases"/>
    <property type="match status" value="1"/>
</dbReference>
<organism evidence="1 2">
    <name type="scientific">Amycolatopsis halotolerans</name>
    <dbReference type="NCBI Taxonomy" id="330083"/>
    <lineage>
        <taxon>Bacteria</taxon>
        <taxon>Bacillati</taxon>
        <taxon>Actinomycetota</taxon>
        <taxon>Actinomycetes</taxon>
        <taxon>Pseudonocardiales</taxon>
        <taxon>Pseudonocardiaceae</taxon>
        <taxon>Amycolatopsis</taxon>
    </lineage>
</organism>
<evidence type="ECO:0008006" key="3">
    <source>
        <dbReference type="Google" id="ProtNLM"/>
    </source>
</evidence>
<protein>
    <recommendedName>
        <fullName evidence="3">Methyltransferase type 11 domain-containing protein</fullName>
    </recommendedName>
</protein>
<dbReference type="Proteomes" id="UP001595764">
    <property type="component" value="Unassembled WGS sequence"/>
</dbReference>
<evidence type="ECO:0000313" key="2">
    <source>
        <dbReference type="Proteomes" id="UP001595764"/>
    </source>
</evidence>
<dbReference type="EMBL" id="JBHRWI010000012">
    <property type="protein sequence ID" value="MFC3510163.1"/>
    <property type="molecule type" value="Genomic_DNA"/>
</dbReference>
<accession>A0ABV7QCY0</accession>
<comment type="caution">
    <text evidence="1">The sequence shown here is derived from an EMBL/GenBank/DDBJ whole genome shotgun (WGS) entry which is preliminary data.</text>
</comment>
<gene>
    <name evidence="1" type="ORF">ACFORO_08320</name>
</gene>
<evidence type="ECO:0000313" key="1">
    <source>
        <dbReference type="EMBL" id="MFC3510163.1"/>
    </source>
</evidence>
<keyword evidence="2" id="KW-1185">Reference proteome</keyword>
<reference evidence="2" key="1">
    <citation type="journal article" date="2019" name="Int. J. Syst. Evol. Microbiol.">
        <title>The Global Catalogue of Microorganisms (GCM) 10K type strain sequencing project: providing services to taxonomists for standard genome sequencing and annotation.</title>
        <authorList>
            <consortium name="The Broad Institute Genomics Platform"/>
            <consortium name="The Broad Institute Genome Sequencing Center for Infectious Disease"/>
            <person name="Wu L."/>
            <person name="Ma J."/>
        </authorList>
    </citation>
    <scope>NUCLEOTIDE SEQUENCE [LARGE SCALE GENOMIC DNA]</scope>
    <source>
        <strain evidence="2">CGMCC 4.7682</strain>
    </source>
</reference>
<dbReference type="InterPro" id="IPR029063">
    <property type="entry name" value="SAM-dependent_MTases_sf"/>
</dbReference>
<dbReference type="RefSeq" id="WP_377868255.1">
    <property type="nucleotide sequence ID" value="NZ_JBHMAY010000005.1"/>
</dbReference>
<proteinExistence type="predicted"/>
<name>A0ABV7QCY0_9PSEU</name>